<accession>A7ECB0</accession>
<keyword evidence="2" id="KW-1185">Reference proteome</keyword>
<reference evidence="2" key="1">
    <citation type="journal article" date="2011" name="PLoS Genet.">
        <title>Genomic analysis of the necrotrophic fungal pathogens Sclerotinia sclerotiorum and Botrytis cinerea.</title>
        <authorList>
            <person name="Amselem J."/>
            <person name="Cuomo C.A."/>
            <person name="van Kan J.A."/>
            <person name="Viaud M."/>
            <person name="Benito E.P."/>
            <person name="Couloux A."/>
            <person name="Coutinho P.M."/>
            <person name="de Vries R.P."/>
            <person name="Dyer P.S."/>
            <person name="Fillinger S."/>
            <person name="Fournier E."/>
            <person name="Gout L."/>
            <person name="Hahn M."/>
            <person name="Kohn L."/>
            <person name="Lapalu N."/>
            <person name="Plummer K.M."/>
            <person name="Pradier J.M."/>
            <person name="Quevillon E."/>
            <person name="Sharon A."/>
            <person name="Simon A."/>
            <person name="ten Have A."/>
            <person name="Tudzynski B."/>
            <person name="Tudzynski P."/>
            <person name="Wincker P."/>
            <person name="Andrew M."/>
            <person name="Anthouard V."/>
            <person name="Beever R.E."/>
            <person name="Beffa R."/>
            <person name="Benoit I."/>
            <person name="Bouzid O."/>
            <person name="Brault B."/>
            <person name="Chen Z."/>
            <person name="Choquer M."/>
            <person name="Collemare J."/>
            <person name="Cotton P."/>
            <person name="Danchin E.G."/>
            <person name="Da Silva C."/>
            <person name="Gautier A."/>
            <person name="Giraud C."/>
            <person name="Giraud T."/>
            <person name="Gonzalez C."/>
            <person name="Grossetete S."/>
            <person name="Guldener U."/>
            <person name="Henrissat B."/>
            <person name="Howlett B.J."/>
            <person name="Kodira C."/>
            <person name="Kretschmer M."/>
            <person name="Lappartient A."/>
            <person name="Leroch M."/>
            <person name="Levis C."/>
            <person name="Mauceli E."/>
            <person name="Neuveglise C."/>
            <person name="Oeser B."/>
            <person name="Pearson M."/>
            <person name="Poulain J."/>
            <person name="Poussereau N."/>
            <person name="Quesneville H."/>
            <person name="Rascle C."/>
            <person name="Schumacher J."/>
            <person name="Segurens B."/>
            <person name="Sexton A."/>
            <person name="Silva E."/>
            <person name="Sirven C."/>
            <person name="Soanes D.M."/>
            <person name="Talbot N.J."/>
            <person name="Templeton M."/>
            <person name="Yandava C."/>
            <person name="Yarden O."/>
            <person name="Zeng Q."/>
            <person name="Rollins J.A."/>
            <person name="Lebrun M.H."/>
            <person name="Dickman M."/>
        </authorList>
    </citation>
    <scope>NUCLEOTIDE SEQUENCE [LARGE SCALE GENOMIC DNA]</scope>
    <source>
        <strain evidence="2">ATCC 18683 / 1980 / Ss-1</strain>
    </source>
</reference>
<protein>
    <submittedName>
        <fullName evidence="1">Uncharacterized protein</fullName>
    </submittedName>
</protein>
<dbReference type="AlphaFoldDB" id="A7ECB0"/>
<evidence type="ECO:0000313" key="1">
    <source>
        <dbReference type="EMBL" id="EDO00089.1"/>
    </source>
</evidence>
<dbReference type="KEGG" id="ssl:SS1G_02949"/>
<organism evidence="1 2">
    <name type="scientific">Sclerotinia sclerotiorum (strain ATCC 18683 / 1980 / Ss-1)</name>
    <name type="common">White mold</name>
    <name type="synonym">Whetzelinia sclerotiorum</name>
    <dbReference type="NCBI Taxonomy" id="665079"/>
    <lineage>
        <taxon>Eukaryota</taxon>
        <taxon>Fungi</taxon>
        <taxon>Dikarya</taxon>
        <taxon>Ascomycota</taxon>
        <taxon>Pezizomycotina</taxon>
        <taxon>Leotiomycetes</taxon>
        <taxon>Helotiales</taxon>
        <taxon>Sclerotiniaceae</taxon>
        <taxon>Sclerotinia</taxon>
    </lineage>
</organism>
<dbReference type="RefSeq" id="XP_001596726.1">
    <property type="nucleotide sequence ID" value="XM_001596676.1"/>
</dbReference>
<name>A7ECB0_SCLS1</name>
<proteinExistence type="predicted"/>
<gene>
    <name evidence="1" type="ORF">SS1G_02949</name>
</gene>
<dbReference type="GeneID" id="5493001"/>
<evidence type="ECO:0000313" key="2">
    <source>
        <dbReference type="Proteomes" id="UP000001312"/>
    </source>
</evidence>
<dbReference type="EMBL" id="CH476623">
    <property type="protein sequence ID" value="EDO00089.1"/>
    <property type="molecule type" value="Genomic_DNA"/>
</dbReference>
<sequence length="64" mass="7294">MHTVTLQCHTELPLLALGHFPRSDACTDQHLRDEKLLSRSQYARGIILAVMPSSMTRRFILTDT</sequence>
<dbReference type="Proteomes" id="UP000001312">
    <property type="component" value="Unassembled WGS sequence"/>
</dbReference>
<dbReference type="HOGENOM" id="CLU_2868961_0_0_1"/>
<dbReference type="InParanoid" id="A7ECB0"/>